<organism evidence="2 3">
    <name type="scientific">Gracilibacillus xinjiangensis</name>
    <dbReference type="NCBI Taxonomy" id="1193282"/>
    <lineage>
        <taxon>Bacteria</taxon>
        <taxon>Bacillati</taxon>
        <taxon>Bacillota</taxon>
        <taxon>Bacilli</taxon>
        <taxon>Bacillales</taxon>
        <taxon>Bacillaceae</taxon>
        <taxon>Gracilibacillus</taxon>
    </lineage>
</organism>
<reference evidence="3" key="1">
    <citation type="journal article" date="2019" name="Int. J. Syst. Evol. Microbiol.">
        <title>The Global Catalogue of Microorganisms (GCM) 10K type strain sequencing project: providing services to taxonomists for standard genome sequencing and annotation.</title>
        <authorList>
            <consortium name="The Broad Institute Genomics Platform"/>
            <consortium name="The Broad Institute Genome Sequencing Center for Infectious Disease"/>
            <person name="Wu L."/>
            <person name="Ma J."/>
        </authorList>
    </citation>
    <scope>NUCLEOTIDE SEQUENCE [LARGE SCALE GENOMIC DNA]</scope>
    <source>
        <strain evidence="3">CCUG 37865</strain>
    </source>
</reference>
<evidence type="ECO:0000313" key="2">
    <source>
        <dbReference type="EMBL" id="MFC4402741.1"/>
    </source>
</evidence>
<gene>
    <name evidence="2" type="ORF">ACFOY7_06615</name>
</gene>
<dbReference type="RefSeq" id="WP_390250613.1">
    <property type="nucleotide sequence ID" value="NZ_JBHSDT010000004.1"/>
</dbReference>
<dbReference type="Proteomes" id="UP001595882">
    <property type="component" value="Unassembled WGS sequence"/>
</dbReference>
<feature type="region of interest" description="Disordered" evidence="1">
    <location>
        <begin position="27"/>
        <end position="46"/>
    </location>
</feature>
<accession>A0ABV8WS84</accession>
<comment type="caution">
    <text evidence="2">The sequence shown here is derived from an EMBL/GenBank/DDBJ whole genome shotgun (WGS) entry which is preliminary data.</text>
</comment>
<evidence type="ECO:0000313" key="3">
    <source>
        <dbReference type="Proteomes" id="UP001595882"/>
    </source>
</evidence>
<evidence type="ECO:0000256" key="1">
    <source>
        <dbReference type="SAM" id="MobiDB-lite"/>
    </source>
</evidence>
<name>A0ABV8WS84_9BACI</name>
<protein>
    <submittedName>
        <fullName evidence="2">Uncharacterized protein</fullName>
    </submittedName>
</protein>
<keyword evidence="3" id="KW-1185">Reference proteome</keyword>
<feature type="compositionally biased region" description="Basic and acidic residues" evidence="1">
    <location>
        <begin position="32"/>
        <end position="46"/>
    </location>
</feature>
<dbReference type="EMBL" id="JBHSDT010000004">
    <property type="protein sequence ID" value="MFC4402741.1"/>
    <property type="molecule type" value="Genomic_DNA"/>
</dbReference>
<sequence length="46" mass="5218">MAGELCSQESIIASKLVIGGRVMQSRERHRVKTSDWRESYAVKRAP</sequence>
<proteinExistence type="predicted"/>